<gene>
    <name evidence="3" type="ORF">FHW14_000277</name>
</gene>
<evidence type="ECO:0000313" key="3">
    <source>
        <dbReference type="EMBL" id="MBB2985137.1"/>
    </source>
</evidence>
<protein>
    <recommendedName>
        <fullName evidence="5">PknH-like protein</fullName>
    </recommendedName>
</protein>
<feature type="compositionally biased region" description="Low complexity" evidence="1">
    <location>
        <begin position="68"/>
        <end position="81"/>
    </location>
</feature>
<dbReference type="AlphaFoldDB" id="A0A839PNP8"/>
<feature type="compositionally biased region" description="Pro residues" evidence="1">
    <location>
        <begin position="58"/>
        <end position="67"/>
    </location>
</feature>
<dbReference type="Proteomes" id="UP000590811">
    <property type="component" value="Unassembled WGS sequence"/>
</dbReference>
<evidence type="ECO:0000313" key="4">
    <source>
        <dbReference type="Proteomes" id="UP000590811"/>
    </source>
</evidence>
<dbReference type="EMBL" id="JACHVT010000001">
    <property type="protein sequence ID" value="MBB2985137.1"/>
    <property type="molecule type" value="Genomic_DNA"/>
</dbReference>
<sequence length="300" mass="30147">MTGQRHPAPGPRHARWRRRLVLTVMASVSALVLVAACTGTTQHTSTIASGGGAATAGPTPPSGPVTSPPSAGADPSPGAAPTRSTAAREPTPTASGFTSVAEAVTCTLERPSDPLVTVGELWPGVLRGGAGTRGLVRFDGPGCSDPAPIADSCTGALPWRPLSGRVLLLRSRAQRWLEGRVVADLPAGAVGAQADDTSLDYSGLLYGSASASASGTVAPETLGALEAAAVSCLGAREGRVGGRPALVGSVPSVREPGTRAVVALVRSPRAVVTLRFDGGGWDAAERNRVAAAVLPRLLTP</sequence>
<comment type="caution">
    <text evidence="3">The sequence shown here is derived from an EMBL/GenBank/DDBJ whole genome shotgun (WGS) entry which is preliminary data.</text>
</comment>
<proteinExistence type="predicted"/>
<reference evidence="3 4" key="1">
    <citation type="submission" date="2020-08" db="EMBL/GenBank/DDBJ databases">
        <title>Genomic Encyclopedia of Type Strains, Phase IV (KMG-V): Genome sequencing to study the core and pangenomes of soil and plant-associated prokaryotes.</title>
        <authorList>
            <person name="Whitman W."/>
        </authorList>
    </citation>
    <scope>NUCLEOTIDE SEQUENCE [LARGE SCALE GENOMIC DNA]</scope>
    <source>
        <strain evidence="3 4">B3ACCR2</strain>
    </source>
</reference>
<evidence type="ECO:0008006" key="5">
    <source>
        <dbReference type="Google" id="ProtNLM"/>
    </source>
</evidence>
<feature type="signal peptide" evidence="2">
    <location>
        <begin position="1"/>
        <end position="35"/>
    </location>
</feature>
<dbReference type="RefSeq" id="WP_184507339.1">
    <property type="nucleotide sequence ID" value="NZ_JACHVT010000001.1"/>
</dbReference>
<evidence type="ECO:0000256" key="1">
    <source>
        <dbReference type="SAM" id="MobiDB-lite"/>
    </source>
</evidence>
<evidence type="ECO:0000256" key="2">
    <source>
        <dbReference type="SAM" id="SignalP"/>
    </source>
</evidence>
<feature type="chain" id="PRO_5039467921" description="PknH-like protein" evidence="2">
    <location>
        <begin position="36"/>
        <end position="300"/>
    </location>
</feature>
<keyword evidence="2" id="KW-0732">Signal</keyword>
<accession>A0A839PNP8</accession>
<organism evidence="3 4">
    <name type="scientific">Terracoccus luteus</name>
    <dbReference type="NCBI Taxonomy" id="53356"/>
    <lineage>
        <taxon>Bacteria</taxon>
        <taxon>Bacillati</taxon>
        <taxon>Actinomycetota</taxon>
        <taxon>Actinomycetes</taxon>
        <taxon>Micrococcales</taxon>
        <taxon>Intrasporangiaceae</taxon>
        <taxon>Terracoccus</taxon>
    </lineage>
</organism>
<name>A0A839PNP8_9MICO</name>
<feature type="region of interest" description="Disordered" evidence="1">
    <location>
        <begin position="44"/>
        <end position="98"/>
    </location>
</feature>